<protein>
    <submittedName>
        <fullName evidence="1">Uncharacterized protein</fullName>
    </submittedName>
</protein>
<reference evidence="2" key="1">
    <citation type="journal article" date="2023" name="Front. Plant Sci.">
        <title>Chromosomal-level genome assembly of Melastoma candidum provides insights into trichome evolution.</title>
        <authorList>
            <person name="Zhong Y."/>
            <person name="Wu W."/>
            <person name="Sun C."/>
            <person name="Zou P."/>
            <person name="Liu Y."/>
            <person name="Dai S."/>
            <person name="Zhou R."/>
        </authorList>
    </citation>
    <scope>NUCLEOTIDE SEQUENCE [LARGE SCALE GENOMIC DNA]</scope>
</reference>
<comment type="caution">
    <text evidence="1">The sequence shown here is derived from an EMBL/GenBank/DDBJ whole genome shotgun (WGS) entry which is preliminary data.</text>
</comment>
<sequence length="132" mass="14454">MSTDLAHVAICSAISISKHAGSSVTDLTLAKENQASFEEYLSNNANASPGIDSTVTVLTTGFWPSYKSFHLNLPVEMTKHRKLTWIYSLGTSNIIGKFEPKTMELIVTTSFGGNICWYVFIVGCCTASDQFF</sequence>
<evidence type="ECO:0000313" key="1">
    <source>
        <dbReference type="EMBL" id="KAI4378918.1"/>
    </source>
</evidence>
<proteinExistence type="predicted"/>
<dbReference type="EMBL" id="CM042883">
    <property type="protein sequence ID" value="KAI4378918.1"/>
    <property type="molecule type" value="Genomic_DNA"/>
</dbReference>
<gene>
    <name evidence="1" type="ORF">MLD38_016335</name>
</gene>
<evidence type="ECO:0000313" key="2">
    <source>
        <dbReference type="Proteomes" id="UP001057402"/>
    </source>
</evidence>
<organism evidence="1 2">
    <name type="scientific">Melastoma candidum</name>
    <dbReference type="NCBI Taxonomy" id="119954"/>
    <lineage>
        <taxon>Eukaryota</taxon>
        <taxon>Viridiplantae</taxon>
        <taxon>Streptophyta</taxon>
        <taxon>Embryophyta</taxon>
        <taxon>Tracheophyta</taxon>
        <taxon>Spermatophyta</taxon>
        <taxon>Magnoliopsida</taxon>
        <taxon>eudicotyledons</taxon>
        <taxon>Gunneridae</taxon>
        <taxon>Pentapetalae</taxon>
        <taxon>rosids</taxon>
        <taxon>malvids</taxon>
        <taxon>Myrtales</taxon>
        <taxon>Melastomataceae</taxon>
        <taxon>Melastomatoideae</taxon>
        <taxon>Melastomateae</taxon>
        <taxon>Melastoma</taxon>
    </lineage>
</organism>
<dbReference type="Proteomes" id="UP001057402">
    <property type="component" value="Chromosome 4"/>
</dbReference>
<accession>A0ACB9RNA7</accession>
<keyword evidence="2" id="KW-1185">Reference proteome</keyword>
<name>A0ACB9RNA7_9MYRT</name>